<name>A0A2P2R0N5_RHIMU</name>
<organism evidence="1">
    <name type="scientific">Rhizophora mucronata</name>
    <name type="common">Asiatic mangrove</name>
    <dbReference type="NCBI Taxonomy" id="61149"/>
    <lineage>
        <taxon>Eukaryota</taxon>
        <taxon>Viridiplantae</taxon>
        <taxon>Streptophyta</taxon>
        <taxon>Embryophyta</taxon>
        <taxon>Tracheophyta</taxon>
        <taxon>Spermatophyta</taxon>
        <taxon>Magnoliopsida</taxon>
        <taxon>eudicotyledons</taxon>
        <taxon>Gunneridae</taxon>
        <taxon>Pentapetalae</taxon>
        <taxon>rosids</taxon>
        <taxon>fabids</taxon>
        <taxon>Malpighiales</taxon>
        <taxon>Rhizophoraceae</taxon>
        <taxon>Rhizophora</taxon>
    </lineage>
</organism>
<dbReference type="EMBL" id="GGEC01092338">
    <property type="protein sequence ID" value="MBX72822.1"/>
    <property type="molecule type" value="Transcribed_RNA"/>
</dbReference>
<reference evidence="1" key="1">
    <citation type="submission" date="2018-02" db="EMBL/GenBank/DDBJ databases">
        <title>Rhizophora mucronata_Transcriptome.</title>
        <authorList>
            <person name="Meera S.P."/>
            <person name="Sreeshan A."/>
            <person name="Augustine A."/>
        </authorList>
    </citation>
    <scope>NUCLEOTIDE SEQUENCE</scope>
    <source>
        <tissue evidence="1">Leaf</tissue>
    </source>
</reference>
<accession>A0A2P2R0N5</accession>
<sequence length="38" mass="4256">MEKVAVKAKESEFEIPFAAKLQKFTSIALALSILYLRA</sequence>
<evidence type="ECO:0000313" key="1">
    <source>
        <dbReference type="EMBL" id="MBX72822.1"/>
    </source>
</evidence>
<proteinExistence type="predicted"/>
<protein>
    <submittedName>
        <fullName evidence="1">Uncharacterized protein</fullName>
    </submittedName>
</protein>
<dbReference type="AlphaFoldDB" id="A0A2P2R0N5"/>